<gene>
    <name evidence="1" type="ORF">LTR37_010131</name>
</gene>
<keyword evidence="2" id="KW-1185">Reference proteome</keyword>
<comment type="caution">
    <text evidence="1">The sequence shown here is derived from an EMBL/GenBank/DDBJ whole genome shotgun (WGS) entry which is preliminary data.</text>
</comment>
<dbReference type="Proteomes" id="UP001281147">
    <property type="component" value="Unassembled WGS sequence"/>
</dbReference>
<proteinExistence type="predicted"/>
<protein>
    <submittedName>
        <fullName evidence="1">Uncharacterized protein</fullName>
    </submittedName>
</protein>
<evidence type="ECO:0000313" key="2">
    <source>
        <dbReference type="Proteomes" id="UP001281147"/>
    </source>
</evidence>
<dbReference type="EMBL" id="JAUTXU010000082">
    <property type="protein sequence ID" value="KAK3710712.1"/>
    <property type="molecule type" value="Genomic_DNA"/>
</dbReference>
<reference evidence="1" key="1">
    <citation type="submission" date="2023-07" db="EMBL/GenBank/DDBJ databases">
        <title>Black Yeasts Isolated from many extreme environments.</title>
        <authorList>
            <person name="Coleine C."/>
            <person name="Stajich J.E."/>
            <person name="Selbmann L."/>
        </authorList>
    </citation>
    <scope>NUCLEOTIDE SEQUENCE</scope>
    <source>
        <strain evidence="1">CCFEE 5714</strain>
    </source>
</reference>
<accession>A0ACC3N7E7</accession>
<sequence length="924" mass="100903">MKLINILLALLLALVPYATSTVSCDSSCIHRLLYRTAYSSGTTSIKHTMYAYDVFNWCSKDEKDWCPEAIGTTISAVTGRVINNLDIDFDNCDDQCLLSALATVAEKAALYSMQWAENAFKTSGHHDQDRIQKLHRSVVELITVTPVEIDSGKLDEVMVDKPDLHKPHHQKDKDLAAALPFLAVPLALLSPFAAEALCTNDPVLCNTKTLDYIRRLFDGMKKLLPKSNWLRFMAEAEATGATSCGSSFGDWVDPLNENAPIDPWDMLSPDDVSSVETTNPYGLPTIPEEDETLPEESGPDEAPAQDQPEPATPETEGEPPVPIDDAESAGESLGEFPDDASVPGEEPYHYTTEPGEPPVPIDDDAVSEPYIPTDENVGEPPVPVEDAPPSPPLPGEAPVEPLRMFRAEKYDVFNNRLEQQTLRQVTNEAEAAQLLAQSGRHFPSARFQPFQQLDAEGNVMRTIWRNPAELQPLEGEWTQVGERFMRVNQGVPALDSMGEPLVANAAGTMLTAEAAVAPGGGLNYRMFNPDGMALDGAFDVGEAAALASTPANVPAAPPAVAPPPAGAAPPVIPAPGSGLPHVGSPGVGLPSPGLPGPGLPGPGMPFFGLPGFGLPSAHLFGGDDDDDDDNHHSQHEEDHEEHHEEHHEKDHDEDYKEDHDDDDKKDHDDDHKKEDHEDDHDHKTSHRTTTTSTSTKSHHTTSTSTKSHHTTSTSTKSHHTTSHITTSTSTKSHHTTSHHTTSKSTKSHHTTSHHTTSTSKSTSISSTPTTFITKTKSSKSTSTLDALDLAMMGPTATITNIPQECMARGMVLDDLDKHTRKDCDEKLEDLERAEKKVWVHEVMPTVCMSGDDWNPADMHGDDGELCRTVVRDFNHDERKVWLAGMLPAECPYDHDEEKEFDLDHDMKKSCKELKHTLEKGADLD</sequence>
<evidence type="ECO:0000313" key="1">
    <source>
        <dbReference type="EMBL" id="KAK3710712.1"/>
    </source>
</evidence>
<name>A0ACC3N7E7_9PEZI</name>
<organism evidence="1 2">
    <name type="scientific">Vermiconidia calcicola</name>
    <dbReference type="NCBI Taxonomy" id="1690605"/>
    <lineage>
        <taxon>Eukaryota</taxon>
        <taxon>Fungi</taxon>
        <taxon>Dikarya</taxon>
        <taxon>Ascomycota</taxon>
        <taxon>Pezizomycotina</taxon>
        <taxon>Dothideomycetes</taxon>
        <taxon>Dothideomycetidae</taxon>
        <taxon>Mycosphaerellales</taxon>
        <taxon>Extremaceae</taxon>
        <taxon>Vermiconidia</taxon>
    </lineage>
</organism>